<dbReference type="InterPro" id="IPR012337">
    <property type="entry name" value="RNaseH-like_sf"/>
</dbReference>
<name>A0A9Q3BRG2_9BASI</name>
<evidence type="ECO:0000313" key="2">
    <source>
        <dbReference type="Proteomes" id="UP000765509"/>
    </source>
</evidence>
<dbReference type="GO" id="GO:0003676">
    <property type="term" value="F:nucleic acid binding"/>
    <property type="evidence" value="ECO:0007669"/>
    <property type="project" value="InterPro"/>
</dbReference>
<dbReference type="EMBL" id="AVOT02002609">
    <property type="protein sequence ID" value="MBW0470941.1"/>
    <property type="molecule type" value="Genomic_DNA"/>
</dbReference>
<gene>
    <name evidence="1" type="ORF">O181_010656</name>
</gene>
<sequence length="81" mass="9306">MDWITGLVPGVKESFNSFPAVTNKYSESLRFLSFHKEYTAMDTALLYWNNIISTCGIPKIVISDRDPKFTSEFCTNLYDIL</sequence>
<dbReference type="AlphaFoldDB" id="A0A9Q3BRG2"/>
<dbReference type="SUPFAM" id="SSF53098">
    <property type="entry name" value="Ribonuclease H-like"/>
    <property type="match status" value="1"/>
</dbReference>
<evidence type="ECO:0000313" key="1">
    <source>
        <dbReference type="EMBL" id="MBW0470941.1"/>
    </source>
</evidence>
<evidence type="ECO:0008006" key="3">
    <source>
        <dbReference type="Google" id="ProtNLM"/>
    </source>
</evidence>
<accession>A0A9Q3BRG2</accession>
<protein>
    <recommendedName>
        <fullName evidence="3">Integrase catalytic domain-containing protein</fullName>
    </recommendedName>
</protein>
<dbReference type="OrthoDB" id="2273864at2759"/>
<dbReference type="Proteomes" id="UP000765509">
    <property type="component" value="Unassembled WGS sequence"/>
</dbReference>
<proteinExistence type="predicted"/>
<reference evidence="1" key="1">
    <citation type="submission" date="2021-03" db="EMBL/GenBank/DDBJ databases">
        <title>Draft genome sequence of rust myrtle Austropuccinia psidii MF-1, a brazilian biotype.</title>
        <authorList>
            <person name="Quecine M.C."/>
            <person name="Pachon D.M.R."/>
            <person name="Bonatelli M.L."/>
            <person name="Correr F.H."/>
            <person name="Franceschini L.M."/>
            <person name="Leite T.F."/>
            <person name="Margarido G.R.A."/>
            <person name="Almeida C.A."/>
            <person name="Ferrarezi J.A."/>
            <person name="Labate C.A."/>
        </authorList>
    </citation>
    <scope>NUCLEOTIDE SEQUENCE</scope>
    <source>
        <strain evidence="1">MF-1</strain>
    </source>
</reference>
<dbReference type="Gene3D" id="3.30.420.10">
    <property type="entry name" value="Ribonuclease H-like superfamily/Ribonuclease H"/>
    <property type="match status" value="1"/>
</dbReference>
<comment type="caution">
    <text evidence="1">The sequence shown here is derived from an EMBL/GenBank/DDBJ whole genome shotgun (WGS) entry which is preliminary data.</text>
</comment>
<keyword evidence="2" id="KW-1185">Reference proteome</keyword>
<dbReference type="InterPro" id="IPR036397">
    <property type="entry name" value="RNaseH_sf"/>
</dbReference>
<organism evidence="1 2">
    <name type="scientific">Austropuccinia psidii MF-1</name>
    <dbReference type="NCBI Taxonomy" id="1389203"/>
    <lineage>
        <taxon>Eukaryota</taxon>
        <taxon>Fungi</taxon>
        <taxon>Dikarya</taxon>
        <taxon>Basidiomycota</taxon>
        <taxon>Pucciniomycotina</taxon>
        <taxon>Pucciniomycetes</taxon>
        <taxon>Pucciniales</taxon>
        <taxon>Sphaerophragmiaceae</taxon>
        <taxon>Austropuccinia</taxon>
    </lineage>
</organism>